<dbReference type="GO" id="GO:0016757">
    <property type="term" value="F:glycosyltransferase activity"/>
    <property type="evidence" value="ECO:0007669"/>
    <property type="project" value="UniProtKB-KW"/>
</dbReference>
<name>A0ABD0KPV8_9CAEN</name>
<dbReference type="Pfam" id="PF03901">
    <property type="entry name" value="Glyco_transf_22"/>
    <property type="match status" value="1"/>
</dbReference>
<dbReference type="Proteomes" id="UP001519460">
    <property type="component" value="Unassembled WGS sequence"/>
</dbReference>
<keyword evidence="13" id="KW-1185">Reference proteome</keyword>
<feature type="transmembrane region" description="Helical" evidence="10">
    <location>
        <begin position="302"/>
        <end position="324"/>
    </location>
</feature>
<keyword evidence="8 10" id="KW-1133">Transmembrane helix</keyword>
<keyword evidence="9 10" id="KW-0472">Membrane</keyword>
<evidence type="ECO:0000256" key="6">
    <source>
        <dbReference type="ARBA" id="ARBA00022692"/>
    </source>
</evidence>
<dbReference type="EC" id="2.4.1.-" evidence="10"/>
<feature type="compositionally biased region" description="Basic and acidic residues" evidence="11">
    <location>
        <begin position="25"/>
        <end position="42"/>
    </location>
</feature>
<evidence type="ECO:0000256" key="11">
    <source>
        <dbReference type="SAM" id="MobiDB-lite"/>
    </source>
</evidence>
<gene>
    <name evidence="12" type="ORF">BaRGS_00019408</name>
</gene>
<feature type="transmembrane region" description="Helical" evidence="10">
    <location>
        <begin position="400"/>
        <end position="422"/>
    </location>
</feature>
<feature type="transmembrane region" description="Helical" evidence="10">
    <location>
        <begin position="128"/>
        <end position="148"/>
    </location>
</feature>
<dbReference type="GO" id="GO:0005789">
    <property type="term" value="C:endoplasmic reticulum membrane"/>
    <property type="evidence" value="ECO:0007669"/>
    <property type="project" value="UniProtKB-SubCell"/>
</dbReference>
<organism evidence="12 13">
    <name type="scientific">Batillaria attramentaria</name>
    <dbReference type="NCBI Taxonomy" id="370345"/>
    <lineage>
        <taxon>Eukaryota</taxon>
        <taxon>Metazoa</taxon>
        <taxon>Spiralia</taxon>
        <taxon>Lophotrochozoa</taxon>
        <taxon>Mollusca</taxon>
        <taxon>Gastropoda</taxon>
        <taxon>Caenogastropoda</taxon>
        <taxon>Sorbeoconcha</taxon>
        <taxon>Cerithioidea</taxon>
        <taxon>Batillariidae</taxon>
        <taxon>Batillaria</taxon>
    </lineage>
</organism>
<evidence type="ECO:0000256" key="1">
    <source>
        <dbReference type="ARBA" id="ARBA00004477"/>
    </source>
</evidence>
<proteinExistence type="inferred from homology"/>
<evidence type="ECO:0000256" key="9">
    <source>
        <dbReference type="ARBA" id="ARBA00023136"/>
    </source>
</evidence>
<sequence length="600" mass="68762">MSGHSKRRQGQRHSREVAAPTPENTADRDDDAKAKTVPRDPDEPWSLTTTTAFKLLTSARLCAALWNIVTDCDEVFNYWEPAHYLLYGYGFQTWEYSPTYAIRSYAYILLHALPLKVFQVLVTDNKILMFYLMRCVLGIACAGCEVYLYRTVNQMIGSNIARLMLWFQLLSTGMFISCSAFLPSSFSMYLTMVAMSAWLAGNHKVAILAIAASSIVGWPFAAALGVPIAVDIVFRQKKLMTFVMWCAIALAVLLLPVVLIDTYYFGKLVIAPLNIVLYNVFSDHGPDLYGVEPLSYYLFNGFLNFNVVFLMALVSLPVAMIVSWVLQLPSKSKPPVWLTMAPMYIWILIFFTRPHKEERFLFPVYPFFSLGGAVFLDSIQRFWSYILPDRRRSRYTDSSNIISVFTGILFSLLCLSRSVAIYQGYHASMDVYVELQKVASNPRIHSLPADRNVNICVGKEWYRFPSNFFLPSDRWHLQFIKSEFKGLLPKPYEPGEHGTRVIPSHMNDLNREEPTRYIDISKCHYLVDLDLPSESRLEPRYAHTDDWTVVVSAPFLDSSRSHRLLRAFYIPFVSAQHCSYADYNILKTTRTKKSTKHKKV</sequence>
<comment type="pathway">
    <text evidence="2">Protein modification; protein glycosylation.</text>
</comment>
<comment type="similarity">
    <text evidence="3 10">Belongs to the glycosyltransferase 22 family.</text>
</comment>
<keyword evidence="6 10" id="KW-0812">Transmembrane</keyword>
<evidence type="ECO:0000256" key="5">
    <source>
        <dbReference type="ARBA" id="ARBA00022679"/>
    </source>
</evidence>
<evidence type="ECO:0000256" key="7">
    <source>
        <dbReference type="ARBA" id="ARBA00022824"/>
    </source>
</evidence>
<dbReference type="PANTHER" id="PTHR22760:SF2">
    <property type="entry name" value="ALPHA-1,2-MANNOSYLTRANSFERASE ALG9"/>
    <property type="match status" value="1"/>
</dbReference>
<comment type="caution">
    <text evidence="12">The sequence shown here is derived from an EMBL/GenBank/DDBJ whole genome shotgun (WGS) entry which is preliminary data.</text>
</comment>
<feature type="compositionally biased region" description="Basic residues" evidence="11">
    <location>
        <begin position="1"/>
        <end position="12"/>
    </location>
</feature>
<feature type="transmembrane region" description="Helical" evidence="10">
    <location>
        <begin position="242"/>
        <end position="265"/>
    </location>
</feature>
<dbReference type="EMBL" id="JACVVK020000139">
    <property type="protein sequence ID" value="KAK7489300.1"/>
    <property type="molecule type" value="Genomic_DNA"/>
</dbReference>
<feature type="transmembrane region" description="Helical" evidence="10">
    <location>
        <begin position="160"/>
        <end position="186"/>
    </location>
</feature>
<feature type="region of interest" description="Disordered" evidence="11">
    <location>
        <begin position="1"/>
        <end position="43"/>
    </location>
</feature>
<comment type="subcellular location">
    <subcellularLocation>
        <location evidence="1 10">Endoplasmic reticulum membrane</location>
        <topology evidence="1 10">Multi-pass membrane protein</topology>
    </subcellularLocation>
</comment>
<reference evidence="12 13" key="1">
    <citation type="journal article" date="2023" name="Sci. Data">
        <title>Genome assembly of the Korean intertidal mud-creeper Batillaria attramentaria.</title>
        <authorList>
            <person name="Patra A.K."/>
            <person name="Ho P.T."/>
            <person name="Jun S."/>
            <person name="Lee S.J."/>
            <person name="Kim Y."/>
            <person name="Won Y.J."/>
        </authorList>
    </citation>
    <scope>NUCLEOTIDE SEQUENCE [LARGE SCALE GENOMIC DNA]</scope>
    <source>
        <strain evidence="12">Wonlab-2016</strain>
    </source>
</reference>
<feature type="transmembrane region" description="Helical" evidence="10">
    <location>
        <begin position="206"/>
        <end position="230"/>
    </location>
</feature>
<evidence type="ECO:0000256" key="8">
    <source>
        <dbReference type="ARBA" id="ARBA00022989"/>
    </source>
</evidence>
<feature type="transmembrane region" description="Helical" evidence="10">
    <location>
        <begin position="104"/>
        <end position="122"/>
    </location>
</feature>
<dbReference type="AlphaFoldDB" id="A0ABD0KPV8"/>
<protein>
    <recommendedName>
        <fullName evidence="10">Mannosyltransferase</fullName>
        <ecNumber evidence="10">2.4.1.-</ecNumber>
    </recommendedName>
</protein>
<evidence type="ECO:0000313" key="13">
    <source>
        <dbReference type="Proteomes" id="UP001519460"/>
    </source>
</evidence>
<dbReference type="PANTHER" id="PTHR22760">
    <property type="entry name" value="GLYCOSYLTRANSFERASE"/>
    <property type="match status" value="1"/>
</dbReference>
<keyword evidence="5" id="KW-0808">Transferase</keyword>
<evidence type="ECO:0000313" key="12">
    <source>
        <dbReference type="EMBL" id="KAK7489300.1"/>
    </source>
</evidence>
<feature type="transmembrane region" description="Helical" evidence="10">
    <location>
        <begin position="360"/>
        <end position="379"/>
    </location>
</feature>
<evidence type="ECO:0000256" key="10">
    <source>
        <dbReference type="RuleBase" id="RU363075"/>
    </source>
</evidence>
<evidence type="ECO:0000256" key="4">
    <source>
        <dbReference type="ARBA" id="ARBA00022676"/>
    </source>
</evidence>
<evidence type="ECO:0000256" key="3">
    <source>
        <dbReference type="ARBA" id="ARBA00007063"/>
    </source>
</evidence>
<dbReference type="InterPro" id="IPR005599">
    <property type="entry name" value="GPI_mannosylTrfase"/>
</dbReference>
<keyword evidence="4 10" id="KW-0328">Glycosyltransferase</keyword>
<accession>A0ABD0KPV8</accession>
<feature type="transmembrane region" description="Helical" evidence="10">
    <location>
        <begin position="336"/>
        <end position="354"/>
    </location>
</feature>
<evidence type="ECO:0000256" key="2">
    <source>
        <dbReference type="ARBA" id="ARBA00004922"/>
    </source>
</evidence>
<keyword evidence="7 10" id="KW-0256">Endoplasmic reticulum</keyword>